<proteinExistence type="predicted"/>
<gene>
    <name evidence="2" type="ORF">OF850_20475</name>
</gene>
<dbReference type="RefSeq" id="WP_301592185.1">
    <property type="nucleotide sequence ID" value="NZ_JAPFQI010000024.1"/>
</dbReference>
<reference evidence="2 3" key="1">
    <citation type="submission" date="2022-10" db="EMBL/GenBank/DDBJ databases">
        <title>Roseococcus glaciei nov., sp. nov., isolated from glacier.</title>
        <authorList>
            <person name="Liu Q."/>
            <person name="Xin Y.-H."/>
        </authorList>
    </citation>
    <scope>NUCLEOTIDE SEQUENCE [LARGE SCALE GENOMIC DNA]</scope>
    <source>
        <strain evidence="2 3">MDT2-1-1</strain>
    </source>
</reference>
<evidence type="ECO:0000256" key="1">
    <source>
        <dbReference type="SAM" id="SignalP"/>
    </source>
</evidence>
<organism evidence="2 3">
    <name type="scientific">Sabulicella glaciei</name>
    <dbReference type="NCBI Taxonomy" id="2984948"/>
    <lineage>
        <taxon>Bacteria</taxon>
        <taxon>Pseudomonadati</taxon>
        <taxon>Pseudomonadota</taxon>
        <taxon>Alphaproteobacteria</taxon>
        <taxon>Acetobacterales</taxon>
        <taxon>Acetobacteraceae</taxon>
        <taxon>Sabulicella</taxon>
    </lineage>
</organism>
<sequence length="118" mass="12714">MKRPLLVLLLLAGCAVPSFQDSLAGMIGLPEAEMVARLGVPQRTAEVQGRRFATYETARDELVPASPYLWRFPVDAVRRTRCEVTFEVTGGTVRAASHRGDGCWGGFGPVGRVGATLP</sequence>
<feature type="signal peptide" evidence="1">
    <location>
        <begin position="1"/>
        <end position="20"/>
    </location>
</feature>
<dbReference type="Proteomes" id="UP001526430">
    <property type="component" value="Unassembled WGS sequence"/>
</dbReference>
<protein>
    <recommendedName>
        <fullName evidence="4">Outer membrane protein assembly factor BamE</fullName>
    </recommendedName>
</protein>
<accession>A0ABT3P1B8</accession>
<comment type="caution">
    <text evidence="2">The sequence shown here is derived from an EMBL/GenBank/DDBJ whole genome shotgun (WGS) entry which is preliminary data.</text>
</comment>
<evidence type="ECO:0008006" key="4">
    <source>
        <dbReference type="Google" id="ProtNLM"/>
    </source>
</evidence>
<evidence type="ECO:0000313" key="3">
    <source>
        <dbReference type="Proteomes" id="UP001526430"/>
    </source>
</evidence>
<keyword evidence="1" id="KW-0732">Signal</keyword>
<feature type="chain" id="PRO_5045131845" description="Outer membrane protein assembly factor BamE" evidence="1">
    <location>
        <begin position="21"/>
        <end position="118"/>
    </location>
</feature>
<dbReference type="EMBL" id="JAPFQI010000024">
    <property type="protein sequence ID" value="MCW8087983.1"/>
    <property type="molecule type" value="Genomic_DNA"/>
</dbReference>
<keyword evidence="3" id="KW-1185">Reference proteome</keyword>
<name>A0ABT3P1B8_9PROT</name>
<evidence type="ECO:0000313" key="2">
    <source>
        <dbReference type="EMBL" id="MCW8087983.1"/>
    </source>
</evidence>